<comment type="caution">
    <text evidence="8">The sequence shown here is derived from an EMBL/GenBank/DDBJ whole genome shotgun (WGS) entry which is preliminary data.</text>
</comment>
<dbReference type="PANTHER" id="PTHR30603">
    <property type="entry name" value="RNA POLYMERASE SIGMA FACTOR RPO"/>
    <property type="match status" value="1"/>
</dbReference>
<accession>A0A0M0LR41</accession>
<keyword evidence="9" id="KW-1185">Reference proteome</keyword>
<dbReference type="Pfam" id="PF04539">
    <property type="entry name" value="Sigma70_r3"/>
    <property type="match status" value="1"/>
</dbReference>
<dbReference type="NCBIfam" id="TIGR02937">
    <property type="entry name" value="sigma70-ECF"/>
    <property type="match status" value="1"/>
</dbReference>
<dbReference type="InterPro" id="IPR000943">
    <property type="entry name" value="RNA_pol_sigma70"/>
</dbReference>
<evidence type="ECO:0000256" key="6">
    <source>
        <dbReference type="SAM" id="SignalP"/>
    </source>
</evidence>
<evidence type="ECO:0000256" key="5">
    <source>
        <dbReference type="ARBA" id="ARBA00023163"/>
    </source>
</evidence>
<sequence>MARCSVLRRACFWASLLLLCSPPRAVGALISALARKAQWGSAQKTFKGFRPMPKSDYDSSLQRYLKILGRSKRLTVHEERVLSLDVQELQRWQAVREQLVEELQREPTRSEWSDAVGFNAAAAAKAAVEQLSKQKELHENGVSVALAAGLGTCFEGQLRLMEAAKERMIEANLRLVVTIAKQFSNRGVALQDLIQEGTLGLIHAVERYRGDDPSRAKFASYAAWWIKLHVSRAVGRGSAIRLPARLPALIAEASRMRDTFTLQHAREPNDRELAALLGVSQSRLRLVLDSSKPLLSLDATHSANLAGGDTRSLLDFVPDDDHEEPMHQLETSLQRQALSETLGLFLSAEEQDVLARCFGLDRWDGERRSHAEVAAELQQPIEYVTRTEVRALRKLRGRRGLSDLLEARGLMR</sequence>
<feature type="domain" description="RNA polymerase sigma-70" evidence="7">
    <location>
        <begin position="192"/>
        <end position="205"/>
    </location>
</feature>
<reference evidence="9" key="1">
    <citation type="journal article" date="2015" name="PLoS Genet.">
        <title>Genome Sequence and Transcriptome Analyses of Chrysochromulina tobin: Metabolic Tools for Enhanced Algal Fitness in the Prominent Order Prymnesiales (Haptophyceae).</title>
        <authorList>
            <person name="Hovde B.T."/>
            <person name="Deodato C.R."/>
            <person name="Hunsperger H.M."/>
            <person name="Ryken S.A."/>
            <person name="Yost W."/>
            <person name="Jha R.K."/>
            <person name="Patterson J."/>
            <person name="Monnat R.J. Jr."/>
            <person name="Barlow S.B."/>
            <person name="Starkenburg S.R."/>
            <person name="Cattolico R.A."/>
        </authorList>
    </citation>
    <scope>NUCLEOTIDE SEQUENCE</scope>
    <source>
        <strain evidence="9">CCMP291</strain>
    </source>
</reference>
<dbReference type="InterPro" id="IPR036388">
    <property type="entry name" value="WH-like_DNA-bd_sf"/>
</dbReference>
<evidence type="ECO:0000256" key="3">
    <source>
        <dbReference type="ARBA" id="ARBA00023082"/>
    </source>
</evidence>
<dbReference type="GO" id="GO:0003677">
    <property type="term" value="F:DNA binding"/>
    <property type="evidence" value="ECO:0007669"/>
    <property type="project" value="UniProtKB-KW"/>
</dbReference>
<gene>
    <name evidence="8" type="ORF">Ctob_010397</name>
</gene>
<dbReference type="InterPro" id="IPR013324">
    <property type="entry name" value="RNA_pol_sigma_r3/r4-like"/>
</dbReference>
<evidence type="ECO:0000313" key="8">
    <source>
        <dbReference type="EMBL" id="KOO53223.1"/>
    </source>
</evidence>
<dbReference type="Gene3D" id="1.10.601.10">
    <property type="entry name" value="RNA Polymerase Primary Sigma Factor"/>
    <property type="match status" value="1"/>
</dbReference>
<dbReference type="PROSITE" id="PS00715">
    <property type="entry name" value="SIGMA70_1"/>
    <property type="match status" value="1"/>
</dbReference>
<keyword evidence="3" id="KW-0731">Sigma factor</keyword>
<evidence type="ECO:0000256" key="2">
    <source>
        <dbReference type="ARBA" id="ARBA00023015"/>
    </source>
</evidence>
<name>A0A0M0LR41_9EUKA</name>
<dbReference type="Pfam" id="PF04545">
    <property type="entry name" value="Sigma70_r4"/>
    <property type="match status" value="1"/>
</dbReference>
<dbReference type="GO" id="GO:0016987">
    <property type="term" value="F:sigma factor activity"/>
    <property type="evidence" value="ECO:0007669"/>
    <property type="project" value="UniProtKB-KW"/>
</dbReference>
<dbReference type="Pfam" id="PF04542">
    <property type="entry name" value="Sigma70_r2"/>
    <property type="match status" value="1"/>
</dbReference>
<keyword evidence="6" id="KW-0732">Signal</keyword>
<feature type="signal peptide" evidence="6">
    <location>
        <begin position="1"/>
        <end position="27"/>
    </location>
</feature>
<dbReference type="PANTHER" id="PTHR30603:SF47">
    <property type="entry name" value="RNA POLYMERASE SIGMA FACTOR SIGD, CHLOROPLASTIC"/>
    <property type="match status" value="1"/>
</dbReference>
<dbReference type="InterPro" id="IPR007630">
    <property type="entry name" value="RNA_pol_sigma70_r4"/>
</dbReference>
<dbReference type="AlphaFoldDB" id="A0A0M0LR41"/>
<dbReference type="EMBL" id="JWZX01000324">
    <property type="protein sequence ID" value="KOO53223.1"/>
    <property type="molecule type" value="Genomic_DNA"/>
</dbReference>
<dbReference type="Proteomes" id="UP000037460">
    <property type="component" value="Unassembled WGS sequence"/>
</dbReference>
<dbReference type="InterPro" id="IPR007627">
    <property type="entry name" value="RNA_pol_sigma70_r2"/>
</dbReference>
<evidence type="ECO:0000256" key="4">
    <source>
        <dbReference type="ARBA" id="ARBA00023125"/>
    </source>
</evidence>
<evidence type="ECO:0000256" key="1">
    <source>
        <dbReference type="ARBA" id="ARBA00007788"/>
    </source>
</evidence>
<proteinExistence type="inferred from homology"/>
<dbReference type="InterPro" id="IPR014284">
    <property type="entry name" value="RNA_pol_sigma-70_dom"/>
</dbReference>
<keyword evidence="2" id="KW-0805">Transcription regulation</keyword>
<dbReference type="GO" id="GO:0006352">
    <property type="term" value="P:DNA-templated transcription initiation"/>
    <property type="evidence" value="ECO:0007669"/>
    <property type="project" value="InterPro"/>
</dbReference>
<dbReference type="SUPFAM" id="SSF88946">
    <property type="entry name" value="Sigma2 domain of RNA polymerase sigma factors"/>
    <property type="match status" value="1"/>
</dbReference>
<keyword evidence="4" id="KW-0238">DNA-binding</keyword>
<keyword evidence="5" id="KW-0804">Transcription</keyword>
<protein>
    <submittedName>
        <fullName evidence="8">RNA sigma 70 subfamily</fullName>
    </submittedName>
</protein>
<dbReference type="SUPFAM" id="SSF88659">
    <property type="entry name" value="Sigma3 and sigma4 domains of RNA polymerase sigma factors"/>
    <property type="match status" value="2"/>
</dbReference>
<dbReference type="InterPro" id="IPR007624">
    <property type="entry name" value="RNA_pol_sigma70_r3"/>
</dbReference>
<dbReference type="OrthoDB" id="201574at2759"/>
<organism evidence="8 9">
    <name type="scientific">Chrysochromulina tobinii</name>
    <dbReference type="NCBI Taxonomy" id="1460289"/>
    <lineage>
        <taxon>Eukaryota</taxon>
        <taxon>Haptista</taxon>
        <taxon>Haptophyta</taxon>
        <taxon>Prymnesiophyceae</taxon>
        <taxon>Prymnesiales</taxon>
        <taxon>Chrysochromulinaceae</taxon>
        <taxon>Chrysochromulina</taxon>
    </lineage>
</organism>
<feature type="chain" id="PRO_5005603481" evidence="6">
    <location>
        <begin position="28"/>
        <end position="412"/>
    </location>
</feature>
<dbReference type="InterPro" id="IPR050239">
    <property type="entry name" value="Sigma-70_RNA_pol_init_factors"/>
</dbReference>
<dbReference type="InterPro" id="IPR013325">
    <property type="entry name" value="RNA_pol_sigma_r2"/>
</dbReference>
<evidence type="ECO:0000313" key="9">
    <source>
        <dbReference type="Proteomes" id="UP000037460"/>
    </source>
</evidence>
<evidence type="ECO:0000259" key="7">
    <source>
        <dbReference type="PROSITE" id="PS00715"/>
    </source>
</evidence>
<dbReference type="PRINTS" id="PR00046">
    <property type="entry name" value="SIGMA70FCT"/>
</dbReference>
<comment type="similarity">
    <text evidence="1">Belongs to the sigma-70 factor family.</text>
</comment>
<dbReference type="Gene3D" id="1.10.10.10">
    <property type="entry name" value="Winged helix-like DNA-binding domain superfamily/Winged helix DNA-binding domain"/>
    <property type="match status" value="2"/>
</dbReference>